<protein>
    <recommendedName>
        <fullName evidence="7">Tripartite tricarboxylate transporter family receptor</fullName>
    </recommendedName>
</protein>
<dbReference type="EMBL" id="UETC01000004">
    <property type="protein sequence ID" value="SSA45984.1"/>
    <property type="molecule type" value="Genomic_DNA"/>
</dbReference>
<proteinExistence type="predicted"/>
<feature type="region of interest" description="Disordered" evidence="1">
    <location>
        <begin position="61"/>
        <end position="94"/>
    </location>
</feature>
<organism evidence="4 6">
    <name type="scientific">Jannaschia seohaensis</name>
    <dbReference type="NCBI Taxonomy" id="475081"/>
    <lineage>
        <taxon>Bacteria</taxon>
        <taxon>Pseudomonadati</taxon>
        <taxon>Pseudomonadota</taxon>
        <taxon>Alphaproteobacteria</taxon>
        <taxon>Rhodobacterales</taxon>
        <taxon>Roseobacteraceae</taxon>
        <taxon>Jannaschia</taxon>
    </lineage>
</organism>
<evidence type="ECO:0000256" key="1">
    <source>
        <dbReference type="SAM" id="MobiDB-lite"/>
    </source>
</evidence>
<dbReference type="InterPro" id="IPR042100">
    <property type="entry name" value="Bug_dom1"/>
</dbReference>
<evidence type="ECO:0008006" key="7">
    <source>
        <dbReference type="Google" id="ProtNLM"/>
    </source>
</evidence>
<keyword evidence="5" id="KW-1185">Reference proteome</keyword>
<dbReference type="EMBL" id="QGDJ01000004">
    <property type="protein sequence ID" value="PWJ19322.1"/>
    <property type="molecule type" value="Genomic_DNA"/>
</dbReference>
<evidence type="ECO:0000313" key="4">
    <source>
        <dbReference type="EMBL" id="SSA45984.1"/>
    </source>
</evidence>
<evidence type="ECO:0000256" key="2">
    <source>
        <dbReference type="SAM" id="SignalP"/>
    </source>
</evidence>
<dbReference type="RefSeq" id="WP_245947442.1">
    <property type="nucleotide sequence ID" value="NZ_QGDJ01000004.1"/>
</dbReference>
<dbReference type="AlphaFoldDB" id="A0A2Y9AN86"/>
<evidence type="ECO:0000313" key="6">
    <source>
        <dbReference type="Proteomes" id="UP000251571"/>
    </source>
</evidence>
<sequence length="94" mass="10013">MTILKHAFAGFAVAAALGTLPITASAQDWTPRRPIDFTIMAGPGGGADQIARFTQSVVEQNDMTNRPLVPTNRGGGSGRGRFCISRMRATPNIR</sequence>
<reference evidence="4" key="2">
    <citation type="submission" date="2016-10" db="EMBL/GenBank/DDBJ databases">
        <authorList>
            <person name="Cai Z."/>
        </authorList>
    </citation>
    <scope>NUCLEOTIDE SEQUENCE [LARGE SCALE GENOMIC DNA]</scope>
    <source>
        <strain evidence="4">DSM 25227</strain>
    </source>
</reference>
<reference evidence="3 5" key="3">
    <citation type="submission" date="2018-03" db="EMBL/GenBank/DDBJ databases">
        <title>Genomic Encyclopedia of Archaeal and Bacterial Type Strains, Phase II (KMG-II): from individual species to whole genera.</title>
        <authorList>
            <person name="Goeker M."/>
        </authorList>
    </citation>
    <scope>NUCLEOTIDE SEQUENCE [LARGE SCALE GENOMIC DNA]</scope>
    <source>
        <strain evidence="3 5">DSM 25227</strain>
    </source>
</reference>
<accession>A0A2Y9AN86</accession>
<feature type="chain" id="PRO_5044071888" description="Tripartite tricarboxylate transporter family receptor" evidence="2">
    <location>
        <begin position="27"/>
        <end position="94"/>
    </location>
</feature>
<feature type="signal peptide" evidence="2">
    <location>
        <begin position="1"/>
        <end position="26"/>
    </location>
</feature>
<dbReference type="Proteomes" id="UP000251571">
    <property type="component" value="Unassembled WGS sequence"/>
</dbReference>
<name>A0A2Y9AN86_9RHOB</name>
<dbReference type="Gene3D" id="3.40.190.150">
    <property type="entry name" value="Bordetella uptake gene, domain 1"/>
    <property type="match status" value="1"/>
</dbReference>
<keyword evidence="2" id="KW-0732">Signal</keyword>
<reference evidence="6" key="1">
    <citation type="submission" date="2016-10" db="EMBL/GenBank/DDBJ databases">
        <authorList>
            <person name="Varghese N."/>
            <person name="Submissions S."/>
        </authorList>
    </citation>
    <scope>NUCLEOTIDE SEQUENCE [LARGE SCALE GENOMIC DNA]</scope>
    <source>
        <strain evidence="6">DSM 25227</strain>
    </source>
</reference>
<gene>
    <name evidence="3" type="ORF">BCF38_104257</name>
    <name evidence="4" type="ORF">SAMN05421539_104257</name>
</gene>
<evidence type="ECO:0000313" key="5">
    <source>
        <dbReference type="Proteomes" id="UP000245839"/>
    </source>
</evidence>
<dbReference type="Proteomes" id="UP000245839">
    <property type="component" value="Unassembled WGS sequence"/>
</dbReference>
<evidence type="ECO:0000313" key="3">
    <source>
        <dbReference type="EMBL" id="PWJ19322.1"/>
    </source>
</evidence>